<dbReference type="Pfam" id="PF12937">
    <property type="entry name" value="F-box-like"/>
    <property type="match status" value="1"/>
</dbReference>
<proteinExistence type="predicted"/>
<keyword evidence="5" id="KW-1185">Reference proteome</keyword>
<evidence type="ECO:0000313" key="4">
    <source>
        <dbReference type="EMBL" id="KAF8698445.1"/>
    </source>
</evidence>
<dbReference type="OrthoDB" id="638465at2759"/>
<dbReference type="InterPro" id="IPR001810">
    <property type="entry name" value="F-box_dom"/>
</dbReference>
<evidence type="ECO:0000259" key="2">
    <source>
        <dbReference type="Pfam" id="PF03478"/>
    </source>
</evidence>
<dbReference type="InterPro" id="IPR036047">
    <property type="entry name" value="F-box-like_dom_sf"/>
</dbReference>
<feature type="domain" description="KIB1-4 beta-propeller" evidence="2">
    <location>
        <begin position="185"/>
        <end position="415"/>
    </location>
</feature>
<protein>
    <recommendedName>
        <fullName evidence="6">F-box domain-containing protein</fullName>
    </recommendedName>
</protein>
<gene>
    <name evidence="4" type="ORF">HU200_035185</name>
</gene>
<name>A0A835EPR8_9POAL</name>
<dbReference type="SUPFAM" id="SSF81383">
    <property type="entry name" value="F-box domain"/>
    <property type="match status" value="1"/>
</dbReference>
<evidence type="ECO:0000259" key="3">
    <source>
        <dbReference type="Pfam" id="PF12937"/>
    </source>
</evidence>
<dbReference type="EMBL" id="JACEFO010001864">
    <property type="protein sequence ID" value="KAF8698445.1"/>
    <property type="molecule type" value="Genomic_DNA"/>
</dbReference>
<comment type="caution">
    <text evidence="4">The sequence shown here is derived from an EMBL/GenBank/DDBJ whole genome shotgun (WGS) entry which is preliminary data.</text>
</comment>
<reference evidence="4" key="1">
    <citation type="submission" date="2020-07" db="EMBL/GenBank/DDBJ databases">
        <title>Genome sequence and genetic diversity analysis of an under-domesticated orphan crop, white fonio (Digitaria exilis).</title>
        <authorList>
            <person name="Bennetzen J.L."/>
            <person name="Chen S."/>
            <person name="Ma X."/>
            <person name="Wang X."/>
            <person name="Yssel A.E.J."/>
            <person name="Chaluvadi S.R."/>
            <person name="Johnson M."/>
            <person name="Gangashetty P."/>
            <person name="Hamidou F."/>
            <person name="Sanogo M.D."/>
            <person name="Zwaenepoel A."/>
            <person name="Wallace J."/>
            <person name="Van De Peer Y."/>
            <person name="Van Deynze A."/>
        </authorList>
    </citation>
    <scope>NUCLEOTIDE SEQUENCE</scope>
    <source>
        <tissue evidence="4">Leaves</tissue>
    </source>
</reference>
<dbReference type="Gene3D" id="1.20.1280.50">
    <property type="match status" value="1"/>
</dbReference>
<dbReference type="Proteomes" id="UP000636709">
    <property type="component" value="Unassembled WGS sequence"/>
</dbReference>
<feature type="domain" description="F-box" evidence="3">
    <location>
        <begin position="113"/>
        <end position="148"/>
    </location>
</feature>
<sequence>MPPHYTSKTRDFDPVQTQHGTEALGPGRHGPYVGPGLGCLLGPASGKFGPMAQVARHDGLSCLVGLGHIGPGQVGLVPGCAGRPIWPSILLGPAIMSCPRARANSMAGGNPDWSSLPGELLDLISGHLASERDLLHFRQVCTSWRASVTSRLAAPIRPWVLASRTDPSQLGSIGEYSIWRGALGDCKWSPTRLVLWDPSVGVEVALPPADGISEVFLSGDPLASPPPPSGWMAVAAQITESLDNKILFWRPGDAAWTPAARKVPYSFDRAQSIAFHGGKMYCIESSYKIAIYDLSRADHAPSPPIFLPQQLNYVPAAHLVSCNGKLLLVVLFSFDHDNVVVYKLGPAELDMGREEMDLGESERVTDLGGYSLFLGRSDGYALSAEEHPAIRGNCIYYVQVPFHFREKQDWAFVFDLKSQKVVEEIPFPREHRENRETVWWPCSWFCPRKPILLKRH</sequence>
<evidence type="ECO:0008006" key="6">
    <source>
        <dbReference type="Google" id="ProtNLM"/>
    </source>
</evidence>
<dbReference type="AlphaFoldDB" id="A0A835EPR8"/>
<dbReference type="InterPro" id="IPR005174">
    <property type="entry name" value="KIB1-4_b-propeller"/>
</dbReference>
<dbReference type="Pfam" id="PF03478">
    <property type="entry name" value="Beta-prop_KIB1-4"/>
    <property type="match status" value="1"/>
</dbReference>
<evidence type="ECO:0000256" key="1">
    <source>
        <dbReference type="SAM" id="MobiDB-lite"/>
    </source>
</evidence>
<organism evidence="4 5">
    <name type="scientific">Digitaria exilis</name>
    <dbReference type="NCBI Taxonomy" id="1010633"/>
    <lineage>
        <taxon>Eukaryota</taxon>
        <taxon>Viridiplantae</taxon>
        <taxon>Streptophyta</taxon>
        <taxon>Embryophyta</taxon>
        <taxon>Tracheophyta</taxon>
        <taxon>Spermatophyta</taxon>
        <taxon>Magnoliopsida</taxon>
        <taxon>Liliopsida</taxon>
        <taxon>Poales</taxon>
        <taxon>Poaceae</taxon>
        <taxon>PACMAD clade</taxon>
        <taxon>Panicoideae</taxon>
        <taxon>Panicodae</taxon>
        <taxon>Paniceae</taxon>
        <taxon>Anthephorinae</taxon>
        <taxon>Digitaria</taxon>
    </lineage>
</organism>
<dbReference type="PANTHER" id="PTHR36901:SF6">
    <property type="entry name" value="OS05G0150100 PROTEIN"/>
    <property type="match status" value="1"/>
</dbReference>
<dbReference type="CDD" id="cd09917">
    <property type="entry name" value="F-box_SF"/>
    <property type="match status" value="1"/>
</dbReference>
<dbReference type="PANTHER" id="PTHR36901">
    <property type="entry name" value="F-BOX DOMAIN CONTAINING PROTEIN, EXPRESSED-RELATED"/>
    <property type="match status" value="1"/>
</dbReference>
<accession>A0A835EPR8</accession>
<evidence type="ECO:0000313" key="5">
    <source>
        <dbReference type="Proteomes" id="UP000636709"/>
    </source>
</evidence>
<feature type="region of interest" description="Disordered" evidence="1">
    <location>
        <begin position="1"/>
        <end position="28"/>
    </location>
</feature>